<evidence type="ECO:0000313" key="1">
    <source>
        <dbReference type="EMBL" id="KAH7670299.1"/>
    </source>
</evidence>
<accession>A0ACB7V9U7</accession>
<reference evidence="2" key="1">
    <citation type="journal article" date="2022" name="Nat. Commun.">
        <title>Chromosome evolution and the genetic basis of agronomically important traits in greater yam.</title>
        <authorList>
            <person name="Bredeson J.V."/>
            <person name="Lyons J.B."/>
            <person name="Oniyinde I.O."/>
            <person name="Okereke N.R."/>
            <person name="Kolade O."/>
            <person name="Nnabue I."/>
            <person name="Nwadili C.O."/>
            <person name="Hribova E."/>
            <person name="Parker M."/>
            <person name="Nwogha J."/>
            <person name="Shu S."/>
            <person name="Carlson J."/>
            <person name="Kariba R."/>
            <person name="Muthemba S."/>
            <person name="Knop K."/>
            <person name="Barton G.J."/>
            <person name="Sherwood A.V."/>
            <person name="Lopez-Montes A."/>
            <person name="Asiedu R."/>
            <person name="Jamnadass R."/>
            <person name="Muchugi A."/>
            <person name="Goodstein D."/>
            <person name="Egesi C.N."/>
            <person name="Featherston J."/>
            <person name="Asfaw A."/>
            <person name="Simpson G.G."/>
            <person name="Dolezel J."/>
            <person name="Hendre P.S."/>
            <person name="Van Deynze A."/>
            <person name="Kumar P.L."/>
            <person name="Obidiegwu J.E."/>
            <person name="Bhattacharjee R."/>
            <person name="Rokhsar D.S."/>
        </authorList>
    </citation>
    <scope>NUCLEOTIDE SEQUENCE [LARGE SCALE GENOMIC DNA]</scope>
    <source>
        <strain evidence="2">cv. TDa95/00328</strain>
    </source>
</reference>
<dbReference type="EMBL" id="CM037020">
    <property type="protein sequence ID" value="KAH7670299.1"/>
    <property type="molecule type" value="Genomic_DNA"/>
</dbReference>
<sequence length="36" mass="4219">MLLLMVKRMLGRLAKEKRRETMEPNNSSQTNISREG</sequence>
<name>A0ACB7V9U7_DIOAL</name>
<organism evidence="1 2">
    <name type="scientific">Dioscorea alata</name>
    <name type="common">Purple yam</name>
    <dbReference type="NCBI Taxonomy" id="55571"/>
    <lineage>
        <taxon>Eukaryota</taxon>
        <taxon>Viridiplantae</taxon>
        <taxon>Streptophyta</taxon>
        <taxon>Embryophyta</taxon>
        <taxon>Tracheophyta</taxon>
        <taxon>Spermatophyta</taxon>
        <taxon>Magnoliopsida</taxon>
        <taxon>Liliopsida</taxon>
        <taxon>Dioscoreales</taxon>
        <taxon>Dioscoreaceae</taxon>
        <taxon>Dioscorea</taxon>
    </lineage>
</organism>
<protein>
    <submittedName>
        <fullName evidence="1">Uncharacterized protein</fullName>
    </submittedName>
</protein>
<proteinExistence type="predicted"/>
<evidence type="ECO:0000313" key="2">
    <source>
        <dbReference type="Proteomes" id="UP000827976"/>
    </source>
</evidence>
<dbReference type="Proteomes" id="UP000827976">
    <property type="component" value="Chromosome 10"/>
</dbReference>
<gene>
    <name evidence="1" type="ORF">IHE45_10G016900</name>
</gene>
<keyword evidence="2" id="KW-1185">Reference proteome</keyword>
<comment type="caution">
    <text evidence="1">The sequence shown here is derived from an EMBL/GenBank/DDBJ whole genome shotgun (WGS) entry which is preliminary data.</text>
</comment>